<organism evidence="6 7">
    <name type="scientific">Aquimarina aggregata</name>
    <dbReference type="NCBI Taxonomy" id="1642818"/>
    <lineage>
        <taxon>Bacteria</taxon>
        <taxon>Pseudomonadati</taxon>
        <taxon>Bacteroidota</taxon>
        <taxon>Flavobacteriia</taxon>
        <taxon>Flavobacteriales</taxon>
        <taxon>Flavobacteriaceae</taxon>
        <taxon>Aquimarina</taxon>
    </lineage>
</organism>
<dbReference type="PANTHER" id="PTHR46491">
    <property type="entry name" value="CDGSH IRON SULFUR DOMAIN PROTEIN HOMOLOG"/>
    <property type="match status" value="1"/>
</dbReference>
<evidence type="ECO:0000256" key="4">
    <source>
        <dbReference type="ARBA" id="ARBA00023014"/>
    </source>
</evidence>
<dbReference type="PANTHER" id="PTHR46491:SF3">
    <property type="entry name" value="CDGSH IRON-SULFUR DOMAIN-CONTAINING PROTEIN 3, MITOCHONDRIAL"/>
    <property type="match status" value="1"/>
</dbReference>
<keyword evidence="3" id="KW-0408">Iron</keyword>
<evidence type="ECO:0000313" key="6">
    <source>
        <dbReference type="EMBL" id="KZS41763.1"/>
    </source>
</evidence>
<reference evidence="6 7" key="1">
    <citation type="submission" date="2016-01" db="EMBL/GenBank/DDBJ databases">
        <title>The draft genome sequence of Aquimarina sp. RZW4-3-2.</title>
        <authorList>
            <person name="Wang Y."/>
        </authorList>
    </citation>
    <scope>NUCLEOTIDE SEQUENCE [LARGE SCALE GENOMIC DNA]</scope>
    <source>
        <strain evidence="6 7">RZW4-3-2</strain>
    </source>
</reference>
<evidence type="ECO:0000256" key="2">
    <source>
        <dbReference type="ARBA" id="ARBA00022723"/>
    </source>
</evidence>
<keyword evidence="4" id="KW-0411">Iron-sulfur</keyword>
<dbReference type="STRING" id="1642818.AWE51_20425"/>
<name>A0A163BTX2_9FLAO</name>
<dbReference type="Proteomes" id="UP000076715">
    <property type="component" value="Unassembled WGS sequence"/>
</dbReference>
<dbReference type="Gene3D" id="3.40.5.90">
    <property type="entry name" value="CDGSH iron-sulfur domain, mitoNEET-type"/>
    <property type="match status" value="2"/>
</dbReference>
<protein>
    <submittedName>
        <fullName evidence="6">Iron-binding protein</fullName>
    </submittedName>
</protein>
<accession>A0A163BTX2</accession>
<dbReference type="InterPro" id="IPR042216">
    <property type="entry name" value="MitoNEET_CISD"/>
</dbReference>
<evidence type="ECO:0000259" key="5">
    <source>
        <dbReference type="SMART" id="SM00704"/>
    </source>
</evidence>
<evidence type="ECO:0000313" key="7">
    <source>
        <dbReference type="Proteomes" id="UP000076715"/>
    </source>
</evidence>
<dbReference type="Pfam" id="PF09360">
    <property type="entry name" value="zf-CDGSH"/>
    <property type="match status" value="2"/>
</dbReference>
<keyword evidence="7" id="KW-1185">Reference proteome</keyword>
<keyword evidence="2" id="KW-0479">Metal-binding</keyword>
<proteinExistence type="predicted"/>
<keyword evidence="1" id="KW-0001">2Fe-2S</keyword>
<evidence type="ECO:0000256" key="3">
    <source>
        <dbReference type="ARBA" id="ARBA00023004"/>
    </source>
</evidence>
<dbReference type="RefSeq" id="WP_066311418.1">
    <property type="nucleotide sequence ID" value="NZ_LQRT01000003.1"/>
</dbReference>
<evidence type="ECO:0000256" key="1">
    <source>
        <dbReference type="ARBA" id="ARBA00022714"/>
    </source>
</evidence>
<dbReference type="OrthoDB" id="9795032at2"/>
<feature type="domain" description="Iron-binding zinc finger CDGSH type" evidence="5">
    <location>
        <begin position="48"/>
        <end position="79"/>
    </location>
</feature>
<dbReference type="SMART" id="SM00704">
    <property type="entry name" value="ZnF_CDGSH"/>
    <property type="match status" value="2"/>
</dbReference>
<comment type="caution">
    <text evidence="6">The sequence shown here is derived from an EMBL/GenBank/DDBJ whole genome shotgun (WGS) entry which is preliminary data.</text>
</comment>
<dbReference type="GO" id="GO:0051537">
    <property type="term" value="F:2 iron, 2 sulfur cluster binding"/>
    <property type="evidence" value="ECO:0007669"/>
    <property type="project" value="UniProtKB-KW"/>
</dbReference>
<dbReference type="GO" id="GO:0005737">
    <property type="term" value="C:cytoplasm"/>
    <property type="evidence" value="ECO:0007669"/>
    <property type="project" value="UniProtKB-ARBA"/>
</dbReference>
<dbReference type="AlphaFoldDB" id="A0A163BTX2"/>
<feature type="domain" description="Iron-binding zinc finger CDGSH type" evidence="5">
    <location>
        <begin position="9"/>
        <end position="46"/>
    </location>
</feature>
<dbReference type="GO" id="GO:0046872">
    <property type="term" value="F:metal ion binding"/>
    <property type="evidence" value="ECO:0007669"/>
    <property type="project" value="UniProtKB-KW"/>
</dbReference>
<dbReference type="InterPro" id="IPR052950">
    <property type="entry name" value="CISD"/>
</dbReference>
<dbReference type="EMBL" id="LQRT01000003">
    <property type="protein sequence ID" value="KZS41763.1"/>
    <property type="molecule type" value="Genomic_DNA"/>
</dbReference>
<gene>
    <name evidence="6" type="ORF">AWE51_20425</name>
</gene>
<dbReference type="InterPro" id="IPR018967">
    <property type="entry name" value="FeS-contain_CDGSH-typ"/>
</dbReference>
<sequence length="79" mass="8593">MENNIRGGEAPVACQLEADKNYAWCTCGHSDNQPFCNGNHKKEGATPPTIFSVPEAKEAHLCTCKQTSNPPYCDGSHKN</sequence>